<dbReference type="SMART" id="SM00368">
    <property type="entry name" value="LRR_RI"/>
    <property type="match status" value="7"/>
</dbReference>
<dbReference type="PANTHER" id="PTHR24113">
    <property type="entry name" value="RAN GTPASE-ACTIVATING PROTEIN 1"/>
    <property type="match status" value="1"/>
</dbReference>
<sequence length="427" mass="46071">MVAGSTSQPCDAIGASNTAVAAGPDAIEGLPVDQCGKITLSGTALLSNALEEEHIAQAESFLMVGKSFDDSIVDYVVSSVLPHASELRTIEVCDVQLSPDGLRRVLHVLRQHSVCDKLQELSFSDVHLHYPETSQLQHVIMKNRAHMKRLRFQSCHMDDAAAEPLVEAISYCEALEEVSFALNDIAHALCFPLDRKDVFPPALRMLDVGSNPMKSVHFSGLSRACQRCISSLQEIYLHNCGLTEEGLSTLLSNGLHGSCSLRVLNISSGRLLHTAGKLLSSLITECPNLERLYVSDNLIGVDSAARISIVIPSAKRLSVLGLGRCHLCSDGAKLIAEAVRDSSSIRELDLSGNNVKDEDVSEICAPGGVALDVSLLDLSDNPLTNNSRSSLQAFLSKRGIRPCTIVLRGTGLEEDSPYMENNNSLMI</sequence>
<protein>
    <recommendedName>
        <fullName evidence="5">Leucine-rich repeat protein (LRRP)</fullName>
    </recommendedName>
</protein>
<dbReference type="SUPFAM" id="SSF52047">
    <property type="entry name" value="RNI-like"/>
    <property type="match status" value="1"/>
</dbReference>
<dbReference type="GO" id="GO:0031267">
    <property type="term" value="F:small GTPase binding"/>
    <property type="evidence" value="ECO:0007669"/>
    <property type="project" value="TreeGrafter"/>
</dbReference>
<evidence type="ECO:0008006" key="5">
    <source>
        <dbReference type="Google" id="ProtNLM"/>
    </source>
</evidence>
<organism evidence="4">
    <name type="scientific">Trypanosoma vivax (strain Y486)</name>
    <dbReference type="NCBI Taxonomy" id="1055687"/>
    <lineage>
        <taxon>Eukaryota</taxon>
        <taxon>Discoba</taxon>
        <taxon>Euglenozoa</taxon>
        <taxon>Kinetoplastea</taxon>
        <taxon>Metakinetoplastina</taxon>
        <taxon>Trypanosomatida</taxon>
        <taxon>Trypanosomatidae</taxon>
        <taxon>Trypanosoma</taxon>
        <taxon>Duttonella</taxon>
    </lineage>
</organism>
<dbReference type="InterPro" id="IPR032675">
    <property type="entry name" value="LRR_dom_sf"/>
</dbReference>
<dbReference type="GO" id="GO:0005096">
    <property type="term" value="F:GTPase activator activity"/>
    <property type="evidence" value="ECO:0007669"/>
    <property type="project" value="UniProtKB-KW"/>
</dbReference>
<dbReference type="Pfam" id="PF13516">
    <property type="entry name" value="LRR_6"/>
    <property type="match status" value="1"/>
</dbReference>
<proteinExistence type="predicted"/>
<keyword evidence="2" id="KW-0433">Leucine-rich repeat</keyword>
<dbReference type="AlphaFoldDB" id="G0UB48"/>
<dbReference type="GO" id="GO:0006913">
    <property type="term" value="P:nucleocytoplasmic transport"/>
    <property type="evidence" value="ECO:0007669"/>
    <property type="project" value="TreeGrafter"/>
</dbReference>
<dbReference type="PANTHER" id="PTHR24113:SF12">
    <property type="entry name" value="RAN GTPASE-ACTIVATING PROTEIN 1"/>
    <property type="match status" value="1"/>
</dbReference>
<dbReference type="EMBL" id="HE573027">
    <property type="protein sequence ID" value="CCC53035.1"/>
    <property type="molecule type" value="Genomic_DNA"/>
</dbReference>
<evidence type="ECO:0000313" key="4">
    <source>
        <dbReference type="EMBL" id="CCC53035.1"/>
    </source>
</evidence>
<accession>G0UB48</accession>
<evidence type="ECO:0000256" key="3">
    <source>
        <dbReference type="ARBA" id="ARBA00022737"/>
    </source>
</evidence>
<dbReference type="GO" id="GO:0005634">
    <property type="term" value="C:nucleus"/>
    <property type="evidence" value="ECO:0007669"/>
    <property type="project" value="TreeGrafter"/>
</dbReference>
<evidence type="ECO:0000256" key="1">
    <source>
        <dbReference type="ARBA" id="ARBA00022468"/>
    </source>
</evidence>
<evidence type="ECO:0000256" key="2">
    <source>
        <dbReference type="ARBA" id="ARBA00022614"/>
    </source>
</evidence>
<dbReference type="VEuPathDB" id="TriTrypDB:TvY486_1105190"/>
<dbReference type="InterPro" id="IPR027038">
    <property type="entry name" value="RanGap"/>
</dbReference>
<gene>
    <name evidence="4" type="ORF">TVY486_1105190</name>
</gene>
<keyword evidence="3" id="KW-0677">Repeat</keyword>
<dbReference type="OMA" id="CYLGNCG"/>
<keyword evidence="1" id="KW-0343">GTPase activation</keyword>
<dbReference type="GO" id="GO:0048471">
    <property type="term" value="C:perinuclear region of cytoplasm"/>
    <property type="evidence" value="ECO:0007669"/>
    <property type="project" value="TreeGrafter"/>
</dbReference>
<name>G0UB48_TRYVY</name>
<dbReference type="InterPro" id="IPR001611">
    <property type="entry name" value="Leu-rich_rpt"/>
</dbReference>
<dbReference type="GO" id="GO:0005829">
    <property type="term" value="C:cytosol"/>
    <property type="evidence" value="ECO:0007669"/>
    <property type="project" value="TreeGrafter"/>
</dbReference>
<dbReference type="Gene3D" id="3.80.10.10">
    <property type="entry name" value="Ribonuclease Inhibitor"/>
    <property type="match status" value="1"/>
</dbReference>
<reference evidence="4" key="1">
    <citation type="journal article" date="2012" name="Proc. Natl. Acad. Sci. U.S.A.">
        <title>Antigenic diversity is generated by distinct evolutionary mechanisms in African trypanosome species.</title>
        <authorList>
            <person name="Jackson A.P."/>
            <person name="Berry A."/>
            <person name="Aslett M."/>
            <person name="Allison H.C."/>
            <person name="Burton P."/>
            <person name="Vavrova-Anderson J."/>
            <person name="Brown R."/>
            <person name="Browne H."/>
            <person name="Corton N."/>
            <person name="Hauser H."/>
            <person name="Gamble J."/>
            <person name="Gilderthorp R."/>
            <person name="Marcello L."/>
            <person name="McQuillan J."/>
            <person name="Otto T.D."/>
            <person name="Quail M.A."/>
            <person name="Sanders M.J."/>
            <person name="van Tonder A."/>
            <person name="Ginger M.L."/>
            <person name="Field M.C."/>
            <person name="Barry J.D."/>
            <person name="Hertz-Fowler C."/>
            <person name="Berriman M."/>
        </authorList>
    </citation>
    <scope>NUCLEOTIDE SEQUENCE</scope>
    <source>
        <strain evidence="4">Y486</strain>
    </source>
</reference>